<dbReference type="InterPro" id="IPR013249">
    <property type="entry name" value="RNA_pol_sigma70_r4_t2"/>
</dbReference>
<proteinExistence type="inferred from homology"/>
<feature type="domain" description="SnoaL-like" evidence="8">
    <location>
        <begin position="194"/>
        <end position="290"/>
    </location>
</feature>
<dbReference type="Gene3D" id="1.10.1740.10">
    <property type="match status" value="1"/>
</dbReference>
<dbReference type="PANTHER" id="PTHR30173:SF36">
    <property type="entry name" value="ECF RNA POLYMERASE SIGMA FACTOR SIGJ"/>
    <property type="match status" value="1"/>
</dbReference>
<sequence>MQAEEFRVELTGYAYRMLGSGSEAEDAVQETLLRAWRQADRFDAGRGSLRTWLYSIATNVCLDMLRGAGRRARAVDLGPAAQAGSPIGAPLPESAWVRPIEDGRVLPGCEDPAEQAVRRESVRLAFVAALQRLSPRQRAVLILRDVLGWHADEVAGLLDASVASVTSALQRARAALRRDAPVAPLDPEAAALLDRYCRAFERYDVAAMVALLHEDATMSMPPFAWWLRGRDEIATALRHGDGSCRGARLVPVAANGTTAYRQERPTGPGGGYEPFALMFFETAGGRITEITTFLEEPRVWHGEPRAVWVGAERS</sequence>
<protein>
    <submittedName>
        <fullName evidence="9">RNA polymerase sigma-70 factor (ECF subfamily)</fullName>
    </submittedName>
</protein>
<dbReference type="InterPro" id="IPR007627">
    <property type="entry name" value="RNA_pol_sigma70_r2"/>
</dbReference>
<reference evidence="9 10" key="1">
    <citation type="submission" date="2020-08" db="EMBL/GenBank/DDBJ databases">
        <title>Sequencing the genomes of 1000 actinobacteria strains.</title>
        <authorList>
            <person name="Klenk H.-P."/>
        </authorList>
    </citation>
    <scope>NUCLEOTIDE SEQUENCE [LARGE SCALE GENOMIC DNA]</scope>
    <source>
        <strain evidence="9 10">DSM 43149</strain>
    </source>
</reference>
<dbReference type="GO" id="GO:0016987">
    <property type="term" value="F:sigma factor activity"/>
    <property type="evidence" value="ECO:0007669"/>
    <property type="project" value="UniProtKB-KW"/>
</dbReference>
<dbReference type="InterPro" id="IPR032710">
    <property type="entry name" value="NTF2-like_dom_sf"/>
</dbReference>
<dbReference type="Pfam" id="PF12680">
    <property type="entry name" value="SnoaL_2"/>
    <property type="match status" value="1"/>
</dbReference>
<comment type="similarity">
    <text evidence="1">Belongs to the sigma-70 factor family. ECF subfamily.</text>
</comment>
<gene>
    <name evidence="9" type="ORF">BJ971_002903</name>
</gene>
<keyword evidence="3" id="KW-0805">Transcription regulation</keyword>
<dbReference type="InterPro" id="IPR052704">
    <property type="entry name" value="ECF_Sigma-70_Domain"/>
</dbReference>
<keyword evidence="4" id="KW-0731">Sigma factor</keyword>
<dbReference type="PANTHER" id="PTHR30173">
    <property type="entry name" value="SIGMA 19 FACTOR"/>
    <property type="match status" value="1"/>
</dbReference>
<dbReference type="InterPro" id="IPR037401">
    <property type="entry name" value="SnoaL-like"/>
</dbReference>
<organism evidence="9 10">
    <name type="scientific">Actinoplanes digitatis</name>
    <dbReference type="NCBI Taxonomy" id="1868"/>
    <lineage>
        <taxon>Bacteria</taxon>
        <taxon>Bacillati</taxon>
        <taxon>Actinomycetota</taxon>
        <taxon>Actinomycetes</taxon>
        <taxon>Micromonosporales</taxon>
        <taxon>Micromonosporaceae</taxon>
        <taxon>Actinoplanes</taxon>
    </lineage>
</organism>
<dbReference type="NCBIfam" id="TIGR02937">
    <property type="entry name" value="sigma70-ECF"/>
    <property type="match status" value="1"/>
</dbReference>
<dbReference type="InterPro" id="IPR014284">
    <property type="entry name" value="RNA_pol_sigma-70_dom"/>
</dbReference>
<evidence type="ECO:0000256" key="1">
    <source>
        <dbReference type="ARBA" id="ARBA00010641"/>
    </source>
</evidence>
<dbReference type="Proteomes" id="UP000578112">
    <property type="component" value="Unassembled WGS sequence"/>
</dbReference>
<dbReference type="SUPFAM" id="SSF88946">
    <property type="entry name" value="Sigma2 domain of RNA polymerase sigma factors"/>
    <property type="match status" value="1"/>
</dbReference>
<dbReference type="SUPFAM" id="SSF88659">
    <property type="entry name" value="Sigma3 and sigma4 domains of RNA polymerase sigma factors"/>
    <property type="match status" value="1"/>
</dbReference>
<dbReference type="RefSeq" id="WP_203709186.1">
    <property type="nucleotide sequence ID" value="NZ_BOMK01000012.1"/>
</dbReference>
<comment type="caution">
    <text evidence="9">The sequence shown here is derived from an EMBL/GenBank/DDBJ whole genome shotgun (WGS) entry which is preliminary data.</text>
</comment>
<evidence type="ECO:0000259" key="6">
    <source>
        <dbReference type="Pfam" id="PF04542"/>
    </source>
</evidence>
<comment type="subunit">
    <text evidence="2">Interacts transiently with the RNA polymerase catalytic core formed by RpoA, RpoB, RpoC and RpoZ (2 alpha, 1 beta, 1 beta' and 1 omega subunit) to form the RNA polymerase holoenzyme that can initiate transcription.</text>
</comment>
<feature type="domain" description="RNA polymerase sigma-70 region 2" evidence="6">
    <location>
        <begin position="6"/>
        <end position="70"/>
    </location>
</feature>
<evidence type="ECO:0000313" key="9">
    <source>
        <dbReference type="EMBL" id="MBB4762347.1"/>
    </source>
</evidence>
<dbReference type="GO" id="GO:0006352">
    <property type="term" value="P:DNA-templated transcription initiation"/>
    <property type="evidence" value="ECO:0007669"/>
    <property type="project" value="InterPro"/>
</dbReference>
<evidence type="ECO:0000313" key="10">
    <source>
        <dbReference type="Proteomes" id="UP000578112"/>
    </source>
</evidence>
<dbReference type="EMBL" id="JACHNH010000001">
    <property type="protein sequence ID" value="MBB4762347.1"/>
    <property type="molecule type" value="Genomic_DNA"/>
</dbReference>
<evidence type="ECO:0000256" key="4">
    <source>
        <dbReference type="ARBA" id="ARBA00023082"/>
    </source>
</evidence>
<dbReference type="InterPro" id="IPR036388">
    <property type="entry name" value="WH-like_DNA-bd_sf"/>
</dbReference>
<dbReference type="AlphaFoldDB" id="A0A7W7HX04"/>
<evidence type="ECO:0000256" key="3">
    <source>
        <dbReference type="ARBA" id="ARBA00023015"/>
    </source>
</evidence>
<evidence type="ECO:0000259" key="8">
    <source>
        <dbReference type="Pfam" id="PF12680"/>
    </source>
</evidence>
<feature type="domain" description="RNA polymerase sigma factor 70 region 4 type 2" evidence="7">
    <location>
        <begin position="124"/>
        <end position="176"/>
    </location>
</feature>
<accession>A0A7W7HX04</accession>
<dbReference type="Pfam" id="PF04542">
    <property type="entry name" value="Sigma70_r2"/>
    <property type="match status" value="1"/>
</dbReference>
<evidence type="ECO:0000256" key="5">
    <source>
        <dbReference type="ARBA" id="ARBA00023163"/>
    </source>
</evidence>
<dbReference type="InterPro" id="IPR014305">
    <property type="entry name" value="RNA_pol_sigma-G_actinobac"/>
</dbReference>
<dbReference type="NCBIfam" id="TIGR02960">
    <property type="entry name" value="SigX5"/>
    <property type="match status" value="1"/>
</dbReference>
<keyword evidence="5" id="KW-0804">Transcription</keyword>
<dbReference type="InterPro" id="IPR013325">
    <property type="entry name" value="RNA_pol_sigma_r2"/>
</dbReference>
<dbReference type="SUPFAM" id="SSF54427">
    <property type="entry name" value="NTF2-like"/>
    <property type="match status" value="1"/>
</dbReference>
<keyword evidence="10" id="KW-1185">Reference proteome</keyword>
<dbReference type="InterPro" id="IPR013324">
    <property type="entry name" value="RNA_pol_sigma_r3/r4-like"/>
</dbReference>
<name>A0A7W7HX04_9ACTN</name>
<dbReference type="Gene3D" id="3.10.450.50">
    <property type="match status" value="1"/>
</dbReference>
<dbReference type="Gene3D" id="1.10.10.10">
    <property type="entry name" value="Winged helix-like DNA-binding domain superfamily/Winged helix DNA-binding domain"/>
    <property type="match status" value="1"/>
</dbReference>
<dbReference type="Pfam" id="PF08281">
    <property type="entry name" value="Sigma70_r4_2"/>
    <property type="match status" value="1"/>
</dbReference>
<dbReference type="NCBIfam" id="NF006089">
    <property type="entry name" value="PRK08241.1"/>
    <property type="match status" value="1"/>
</dbReference>
<evidence type="ECO:0000259" key="7">
    <source>
        <dbReference type="Pfam" id="PF08281"/>
    </source>
</evidence>
<dbReference type="GO" id="GO:0003677">
    <property type="term" value="F:DNA binding"/>
    <property type="evidence" value="ECO:0007669"/>
    <property type="project" value="InterPro"/>
</dbReference>
<evidence type="ECO:0000256" key="2">
    <source>
        <dbReference type="ARBA" id="ARBA00011344"/>
    </source>
</evidence>